<dbReference type="GeneID" id="5141258"/>
<keyword evidence="1" id="KW-0863">Zinc-finger</keyword>
<keyword evidence="4" id="KW-1185">Reference proteome</keyword>
<dbReference type="PROSITE" id="PS50089">
    <property type="entry name" value="ZF_RING_2"/>
    <property type="match status" value="1"/>
</dbReference>
<organism evidence="4">
    <name type="scientific">Ranid herpesvirus 1</name>
    <name type="common">Lucke tumor herpesvirus</name>
    <dbReference type="NCBI Taxonomy" id="85655"/>
    <lineage>
        <taxon>Viruses</taxon>
        <taxon>Duplodnaviria</taxon>
        <taxon>Heunggongvirae</taxon>
        <taxon>Peploviricota</taxon>
        <taxon>Herviviricetes</taxon>
        <taxon>Herpesvirales</taxon>
        <taxon>Alloherpesviridae</taxon>
        <taxon>Batravirus</taxon>
        <taxon>Batravirus ranidallo1</taxon>
    </lineage>
</organism>
<dbReference type="EMBL" id="DQ665917">
    <property type="protein sequence ID" value="ABG25711.1"/>
    <property type="molecule type" value="Genomic_DNA"/>
</dbReference>
<dbReference type="Proteomes" id="UP000011238">
    <property type="component" value="Segment"/>
</dbReference>
<evidence type="ECO:0000256" key="1">
    <source>
        <dbReference type="PROSITE-ProRule" id="PRU00175"/>
    </source>
</evidence>
<accession>Q14VM3</accession>
<dbReference type="InterPro" id="IPR001841">
    <property type="entry name" value="Znf_RING"/>
</dbReference>
<evidence type="ECO:0000313" key="3">
    <source>
        <dbReference type="EMBL" id="ABG25711.1"/>
    </source>
</evidence>
<reference evidence="4" key="1">
    <citation type="journal article" date="1999" name="J. Cancer Res. Clin. Oncol.">
        <title>Genomic studies of the Lucke tumor herpesvirus (RaHV-1).</title>
        <authorList>
            <person name="Davison A.J."/>
            <person name="Sauerbier W."/>
            <person name="Dolan A."/>
            <person name="Addison C."/>
            <person name="McKinnell R.G."/>
        </authorList>
    </citation>
    <scope>NUCLEOTIDE SEQUENCE [LARGE SCALE GENOMIC DNA]</scope>
    <source>
        <strain evidence="4">McKinnell</strain>
    </source>
</reference>
<feature type="domain" description="RING-type" evidence="2">
    <location>
        <begin position="947"/>
        <end position="996"/>
    </location>
</feature>
<reference evidence="3 4" key="2">
    <citation type="journal article" date="2006" name="J. Gen. Virol.">
        <title>Genome sequences of two frog herpesviruses.</title>
        <authorList>
            <person name="Davison A.J."/>
            <person name="Cunningham C."/>
            <person name="Sauerbier W."/>
            <person name="McKinnell R.G."/>
        </authorList>
    </citation>
    <scope>NUCLEOTIDE SEQUENCE [LARGE SCALE GENOMIC DNA]</scope>
    <source>
        <strain evidence="3 4">McKinnell</strain>
    </source>
</reference>
<evidence type="ECO:0000259" key="2">
    <source>
        <dbReference type="PROSITE" id="PS50089"/>
    </source>
</evidence>
<protein>
    <submittedName>
        <fullName evidence="3">ORF107</fullName>
    </submittedName>
</protein>
<evidence type="ECO:0000313" key="4">
    <source>
        <dbReference type="Proteomes" id="UP000011238"/>
    </source>
</evidence>
<dbReference type="GO" id="GO:0008270">
    <property type="term" value="F:zinc ion binding"/>
    <property type="evidence" value="ECO:0007669"/>
    <property type="project" value="UniProtKB-KW"/>
</dbReference>
<sequence length="999" mass="112071">MVSPVTPLMFNPTGPIPNATLIPPAPKGHKHSFLTKGTPHTNFIIHFCTMEEICVGPHHAYPLRGIPRDKGATTWKDIPEGLGLEPGETITFPPNTGRVYFFIMRDNHNRLYYVHNDTPDASVVRDMVRFSGNTAILSLGPGRPLAFAEGTHPENHDSLFAYRYVRGATPECTPPVTIRWQIRCNNCYYIPPIMLWWTLCRVDNLKVKEMGSMTVIPTPGSFVITTTRTFVTHWKRACATHVRVTDRIGTRPATEQERAQLNEIPFTPGIQTIRDVEPDPHELSIEDTRYVEYVRDIATYKKKWILQGTAHDGKAFLRTIDGYETDLDLPVAARILLPNARCARYGAVVKHATVGNHMSWDLAHCGYFNVRAAALHKHVMNFLGISHAHRLSDIIMRCMYKRPRHGTTNALLTASLEMLPHVPPKSPCMLAVENGWLKTTNSIRTLPQYYPIRRGAYLIRSHTRVLSADCMCCGCGVIRSASQADSTIKPHPTPCFVQLCCAAARLTHISNLSIYNACVRAYNNATARSAPTLTAISSALNGYSILAHFAEAFCYDCERAEFRTFLSSLDSYCAEDVEVGNKSDDEAHASSTNATTLPQPYTPLHYQDDELVALCHDAELYYNTPSHSFTTIQDKMLLTIHHASGEVTMTLTPRRACTPPEDCQSVCWERAYARAFTQLGSEAWWDMALYRYPVRRLAVVVFTQYTQQPLQSIVWPQCTVQCMHIPSGEHEPALEIVGTHAYLYGIPIADGVSPAVRSALADGNVKCLDFHQVRAACNHHVLRRIIARVLEANVIVPAIVLTGKEMYDRLGAALAAETPWYDPTNCHLADLIVWVLDEHPSAVGAPIINVVVLLRDPDIYTLFCKWIHLYTPHQSFILEHIFVFTDHIFKSEDKTKGISKVAATRLQNPAYQLDPMVWRRTPMIEVLRKRIMWLCDRSASKRNTHSCVVCYGAEPHEDTEDAANSPLMLTSCQHVVCITCFQTLSALPHPSCPICRAAI</sequence>
<keyword evidence="1" id="KW-0479">Metal-binding</keyword>
<dbReference type="SUPFAM" id="SSF57850">
    <property type="entry name" value="RING/U-box"/>
    <property type="match status" value="1"/>
</dbReference>
<keyword evidence="1" id="KW-0862">Zinc</keyword>
<dbReference type="InterPro" id="IPR013083">
    <property type="entry name" value="Znf_RING/FYVE/PHD"/>
</dbReference>
<name>Q14VM3_9VIRU</name>
<dbReference type="SMART" id="SM00184">
    <property type="entry name" value="RING"/>
    <property type="match status" value="1"/>
</dbReference>
<dbReference type="CDD" id="cd16449">
    <property type="entry name" value="RING-HC"/>
    <property type="match status" value="1"/>
</dbReference>
<dbReference type="RefSeq" id="YP_656762.1">
    <property type="nucleotide sequence ID" value="NC_008211.1"/>
</dbReference>
<dbReference type="KEGG" id="vg:5141258"/>
<dbReference type="Gene3D" id="3.30.40.10">
    <property type="entry name" value="Zinc/RING finger domain, C3HC4 (zinc finger)"/>
    <property type="match status" value="1"/>
</dbReference>
<proteinExistence type="predicted"/>